<feature type="chain" id="PRO_5014362035" evidence="1">
    <location>
        <begin position="21"/>
        <end position="419"/>
    </location>
</feature>
<dbReference type="OrthoDB" id="9775594at2"/>
<evidence type="ECO:0000256" key="1">
    <source>
        <dbReference type="SAM" id="SignalP"/>
    </source>
</evidence>
<reference evidence="3 4" key="1">
    <citation type="submission" date="2018-01" db="EMBL/GenBank/DDBJ databases">
        <title>Species boundaries and ecological features among Paraburkholderia terrae DSMZ17804T, P. hospita DSMZ17164T and P. caribensis DSMZ13236T.</title>
        <authorList>
            <person name="Pratama A.A."/>
        </authorList>
    </citation>
    <scope>NUCLEOTIDE SEQUENCE [LARGE SCALE GENOMIC DNA]</scope>
    <source>
        <strain evidence="3 4">DSM 17804</strain>
    </source>
</reference>
<keyword evidence="1" id="KW-0732">Signal</keyword>
<protein>
    <submittedName>
        <fullName evidence="3">Iron ABC transporter substrate-binding protein</fullName>
    </submittedName>
</protein>
<dbReference type="Gene3D" id="3.40.50.1980">
    <property type="entry name" value="Nitrogenase molybdenum iron protein domain"/>
    <property type="match status" value="2"/>
</dbReference>
<dbReference type="Proteomes" id="UP000243502">
    <property type="component" value="Chromosome 3"/>
</dbReference>
<accession>A0A2I8EX84</accession>
<dbReference type="InterPro" id="IPR050902">
    <property type="entry name" value="ABC_Transporter_SBP"/>
</dbReference>
<dbReference type="KEGG" id="pter:C2L65_31470"/>
<proteinExistence type="predicted"/>
<evidence type="ECO:0000313" key="3">
    <source>
        <dbReference type="EMBL" id="AUT64235.1"/>
    </source>
</evidence>
<dbReference type="RefSeq" id="WP_052427026.1">
    <property type="nucleotide sequence ID" value="NZ_CP026113.1"/>
</dbReference>
<name>A0A2I8EX84_9BURK</name>
<dbReference type="AlphaFoldDB" id="A0A2I8EX84"/>
<evidence type="ECO:0000313" key="4">
    <source>
        <dbReference type="Proteomes" id="UP000243502"/>
    </source>
</evidence>
<dbReference type="Pfam" id="PF01497">
    <property type="entry name" value="Peripla_BP_2"/>
    <property type="match status" value="1"/>
</dbReference>
<dbReference type="PANTHER" id="PTHR30535:SF34">
    <property type="entry name" value="MOLYBDATE-BINDING PROTEIN MOLA"/>
    <property type="match status" value="1"/>
</dbReference>
<dbReference type="EMBL" id="CP026113">
    <property type="protein sequence ID" value="AUT64235.1"/>
    <property type="molecule type" value="Genomic_DNA"/>
</dbReference>
<gene>
    <name evidence="3" type="ORF">C2L65_31470</name>
</gene>
<evidence type="ECO:0000259" key="2">
    <source>
        <dbReference type="PROSITE" id="PS50983"/>
    </source>
</evidence>
<dbReference type="PROSITE" id="PS50983">
    <property type="entry name" value="FE_B12_PBP"/>
    <property type="match status" value="1"/>
</dbReference>
<dbReference type="InterPro" id="IPR002491">
    <property type="entry name" value="ABC_transptr_periplasmic_BD"/>
</dbReference>
<dbReference type="SUPFAM" id="SSF53807">
    <property type="entry name" value="Helical backbone' metal receptor"/>
    <property type="match status" value="1"/>
</dbReference>
<sequence length="419" mass="44313">MSISVLSSACGRAVSTAARATSSVAASVAFVVAAGFTLTVSAPALAAQPASAAAPVNAAAPATLTDLAGRTIRVPVAEPQRILLGESRLLSAVALLEGQKPLARIVGWQGDLPLMDPQTFNAYAQKFPDIKTIPLIGKATEDSISDEKALSLKPDLAIFSIGGHGPSRYNALVKQLEATGTTVVFVDFRLHPMQNTLPSIKLLGAVLHRDQQANAYIQFYQQHLARVQSVVNRVPEAQRPKVFVDLLAGVWDAGCCHTAGNGNFGEFVQAAGGRNIAQGLVPGVLGDISMEQVIAAQPDVYIATGSRTKPGLASLRVGALTSEHDARASLAQLIARPGFDTIKAIHDGNAHGISHNYYDSPYNILAIEAFAKWFYPAQFKDLDVHATQAELYKRFLAVPPQGAEWVDAPLAQSTADASH</sequence>
<feature type="domain" description="Fe/B12 periplasmic-binding" evidence="2">
    <location>
        <begin position="81"/>
        <end position="382"/>
    </location>
</feature>
<dbReference type="PANTHER" id="PTHR30535">
    <property type="entry name" value="VITAMIN B12-BINDING PROTEIN"/>
    <property type="match status" value="1"/>
</dbReference>
<feature type="signal peptide" evidence="1">
    <location>
        <begin position="1"/>
        <end position="20"/>
    </location>
</feature>
<organism evidence="3 4">
    <name type="scientific">Paraburkholderia terrae</name>
    <dbReference type="NCBI Taxonomy" id="311230"/>
    <lineage>
        <taxon>Bacteria</taxon>
        <taxon>Pseudomonadati</taxon>
        <taxon>Pseudomonadota</taxon>
        <taxon>Betaproteobacteria</taxon>
        <taxon>Burkholderiales</taxon>
        <taxon>Burkholderiaceae</taxon>
        <taxon>Paraburkholderia</taxon>
    </lineage>
</organism>